<evidence type="ECO:0000256" key="5">
    <source>
        <dbReference type="ARBA" id="ARBA00022807"/>
    </source>
</evidence>
<comment type="caution">
    <text evidence="9">The sequence shown here is derived from an EMBL/GenBank/DDBJ whole genome shotgun (WGS) entry which is preliminary data.</text>
</comment>
<protein>
    <recommendedName>
        <fullName evidence="8">Spi protease inhibitor domain-containing protein</fullName>
    </recommendedName>
</protein>
<evidence type="ECO:0000256" key="3">
    <source>
        <dbReference type="ARBA" id="ARBA00022729"/>
    </source>
</evidence>
<evidence type="ECO:0000313" key="9">
    <source>
        <dbReference type="EMBL" id="PWB04216.1"/>
    </source>
</evidence>
<dbReference type="AlphaFoldDB" id="A0A2V1IPD9"/>
<evidence type="ECO:0000313" key="10">
    <source>
        <dbReference type="Proteomes" id="UP000244905"/>
    </source>
</evidence>
<dbReference type="Pfam" id="PF13734">
    <property type="entry name" value="Inhibitor_I69"/>
    <property type="match status" value="1"/>
</dbReference>
<sequence length="779" mass="84567">MRKPLLLLSLAVMLGGPTATARSLSPAEALGRVTGQSVSRSTASASVAPVMTVGQADAPALYVFNRPEGGWMIVSADDVAIPLVGYSDSGSIDPADLPDNFKGWLDLCADGIRMASDFGAEPYSRSVSRAGDPREPIAPLVATRWDQGAPYNTFCPKSSGRPTYTGCVATAMAQVMKYHNWPDKVAENANLSYKWNNETLTEDFSNYEFDWAGMTDTYTYGQYTETQADAVAKLMQACGYSLRMRYASDASAAYQEQVGNALVSYFRYDLDIHNEFRSFHTTDEWEQMVYDNLKNCGPMVYWGGAHCFVCDGYDKDGYFHFNWGWAGLGDGYFSLSMLKPSSLGTGGGTGDYTSNQGALFGIKPSTGADSPRRYTFCIDDLTNAYAGNTYFNIHGTFVNRSPYTVSGEFIYQIFSEDGSKKISTSTVVSPVCRNWGIDIVTGNTVTARSMMAKISGLPDGTYRVYPAVRIDGEEYNFQCPPTVAGYVLITVKSGQIVESSIPKAGDLIVENIDTHGDFYIDSSVKISGVARFTGRAETSTAVKAVLLNPDKSVRAYSNSNITLDFSPEGTPFEFVTDWFYDKGLSVDPGEWTFAIAMVENGAYTMLGTCPVTVNSRVPKPTYKSPITVSVANAEAVDPNDIKVSVSVEGLTGVVYRDFELRVFQSGFLGTVVAKKTVPVYVSAGRTATETVSLSLPKAVAGQRYYVVAVVNNAGKEEYVTAGNVYFTIGDTSGITDIEADGNAPVEYFNIQGMPVNADNLTPGIYIRRQGGNVTKIQIR</sequence>
<feature type="active site" description="Nucleophile" evidence="6">
    <location>
        <position position="167"/>
    </location>
</feature>
<accession>A0A2V1IPD9</accession>
<comment type="similarity">
    <text evidence="1">Belongs to the peptidase C10 family.</text>
</comment>
<evidence type="ECO:0000256" key="2">
    <source>
        <dbReference type="ARBA" id="ARBA00022670"/>
    </source>
</evidence>
<organism evidence="9 10">
    <name type="scientific">Duncaniella muris</name>
    <dbReference type="NCBI Taxonomy" id="2094150"/>
    <lineage>
        <taxon>Bacteria</taxon>
        <taxon>Pseudomonadati</taxon>
        <taxon>Bacteroidota</taxon>
        <taxon>Bacteroidia</taxon>
        <taxon>Bacteroidales</taxon>
        <taxon>Muribaculaceae</taxon>
        <taxon>Duncaniella</taxon>
    </lineage>
</organism>
<feature type="chain" id="PRO_5015961619" description="Spi protease inhibitor domain-containing protein" evidence="7">
    <location>
        <begin position="22"/>
        <end position="779"/>
    </location>
</feature>
<evidence type="ECO:0000256" key="6">
    <source>
        <dbReference type="PIRSR" id="PIRSR600200-1"/>
    </source>
</evidence>
<dbReference type="RefSeq" id="WP_107031140.1">
    <property type="nucleotide sequence ID" value="NZ_CAPEJN010000009.1"/>
</dbReference>
<feature type="domain" description="Spi protease inhibitor" evidence="8">
    <location>
        <begin position="47"/>
        <end position="109"/>
    </location>
</feature>
<evidence type="ECO:0000259" key="8">
    <source>
        <dbReference type="Pfam" id="PF13734"/>
    </source>
</evidence>
<dbReference type="Gene3D" id="3.90.70.50">
    <property type="entry name" value="Peptidase C10, streptopain"/>
    <property type="match status" value="1"/>
</dbReference>
<reference evidence="10" key="1">
    <citation type="submission" date="2018-02" db="EMBL/GenBank/DDBJ databases">
        <authorList>
            <person name="Clavel T."/>
            <person name="Strowig T."/>
        </authorList>
    </citation>
    <scope>NUCLEOTIDE SEQUENCE [LARGE SCALE GENOMIC DNA]</scope>
    <source>
        <strain evidence="10">DSM 103720</strain>
    </source>
</reference>
<name>A0A2V1IPD9_9BACT</name>
<proteinExistence type="inferred from homology"/>
<dbReference type="GO" id="GO:0006508">
    <property type="term" value="P:proteolysis"/>
    <property type="evidence" value="ECO:0007669"/>
    <property type="project" value="UniProtKB-KW"/>
</dbReference>
<keyword evidence="5" id="KW-0788">Thiol protease</keyword>
<dbReference type="InterPro" id="IPR000200">
    <property type="entry name" value="Peptidase_C10"/>
</dbReference>
<dbReference type="GO" id="GO:0008234">
    <property type="term" value="F:cysteine-type peptidase activity"/>
    <property type="evidence" value="ECO:0007669"/>
    <property type="project" value="UniProtKB-KW"/>
</dbReference>
<dbReference type="PRINTS" id="PR00797">
    <property type="entry name" value="STREPTOPAIN"/>
</dbReference>
<feature type="signal peptide" evidence="7">
    <location>
        <begin position="1"/>
        <end position="21"/>
    </location>
</feature>
<keyword evidence="2" id="KW-0645">Protease</keyword>
<dbReference type="SUPFAM" id="SSF54001">
    <property type="entry name" value="Cysteine proteinases"/>
    <property type="match status" value="1"/>
</dbReference>
<dbReference type="Pfam" id="PF01640">
    <property type="entry name" value="Peptidase_C10"/>
    <property type="match status" value="1"/>
</dbReference>
<gene>
    <name evidence="9" type="ORF">C5O23_01265</name>
</gene>
<dbReference type="InterPro" id="IPR025896">
    <property type="entry name" value="Spi_Prtas-inh"/>
</dbReference>
<evidence type="ECO:0000256" key="4">
    <source>
        <dbReference type="ARBA" id="ARBA00022801"/>
    </source>
</evidence>
<keyword evidence="10" id="KW-1185">Reference proteome</keyword>
<evidence type="ECO:0000256" key="1">
    <source>
        <dbReference type="ARBA" id="ARBA00009693"/>
    </source>
</evidence>
<keyword evidence="3 7" id="KW-0732">Signal</keyword>
<keyword evidence="4" id="KW-0378">Hydrolase</keyword>
<dbReference type="Proteomes" id="UP000244905">
    <property type="component" value="Unassembled WGS sequence"/>
</dbReference>
<feature type="active site" description="Proton acceptor" evidence="6">
    <location>
        <position position="306"/>
    </location>
</feature>
<dbReference type="InterPro" id="IPR044934">
    <property type="entry name" value="Streptopain_sf"/>
</dbReference>
<dbReference type="GeneID" id="82524979"/>
<dbReference type="EMBL" id="PUEC01000002">
    <property type="protein sequence ID" value="PWB04216.1"/>
    <property type="molecule type" value="Genomic_DNA"/>
</dbReference>
<evidence type="ECO:0000256" key="7">
    <source>
        <dbReference type="SAM" id="SignalP"/>
    </source>
</evidence>
<dbReference type="InterPro" id="IPR038765">
    <property type="entry name" value="Papain-like_cys_pep_sf"/>
</dbReference>